<keyword evidence="1" id="KW-0472">Membrane</keyword>
<feature type="transmembrane region" description="Helical" evidence="1">
    <location>
        <begin position="6"/>
        <end position="32"/>
    </location>
</feature>
<dbReference type="Gene3D" id="2.40.50.660">
    <property type="match status" value="1"/>
</dbReference>
<proteinExistence type="predicted"/>
<name>A0A412ZBR2_9FIRM</name>
<dbReference type="Pfam" id="PF10694">
    <property type="entry name" value="DUF2500"/>
    <property type="match status" value="1"/>
</dbReference>
<protein>
    <submittedName>
        <fullName evidence="2">DUF2500 domain-containing protein</fullName>
    </submittedName>
</protein>
<comment type="caution">
    <text evidence="2">The sequence shown here is derived from an EMBL/GenBank/DDBJ whole genome shotgun (WGS) entry which is preliminary data.</text>
</comment>
<evidence type="ECO:0000313" key="2">
    <source>
        <dbReference type="EMBL" id="RGV77520.1"/>
    </source>
</evidence>
<evidence type="ECO:0000256" key="1">
    <source>
        <dbReference type="SAM" id="Phobius"/>
    </source>
</evidence>
<keyword evidence="1" id="KW-1133">Transmembrane helix</keyword>
<dbReference type="InterPro" id="IPR019635">
    <property type="entry name" value="DUF2500"/>
</dbReference>
<dbReference type="RefSeq" id="WP_118018068.1">
    <property type="nucleotide sequence ID" value="NZ_CAUHGS010000002.1"/>
</dbReference>
<dbReference type="EMBL" id="QRZM01000002">
    <property type="protein sequence ID" value="RGV77520.1"/>
    <property type="molecule type" value="Genomic_DNA"/>
</dbReference>
<dbReference type="AlphaFoldDB" id="A0A412ZBR2"/>
<gene>
    <name evidence="2" type="ORF">DWW02_07585</name>
</gene>
<sequence>MYMDSFFWGGGFEIMFTLVFVLIIGIFVVTAVKGLSQWNKNNHCPRLLVTASVVSKRTNVSRHSHPNAGDATGAHGFHSTTSTSYYATFQVESGDRMELSVTGTEYGLLAEGDRGKLTFQGTRYLGFERLGNVEPV</sequence>
<evidence type="ECO:0000313" key="3">
    <source>
        <dbReference type="Proteomes" id="UP000284543"/>
    </source>
</evidence>
<keyword evidence="1" id="KW-0812">Transmembrane</keyword>
<dbReference type="Proteomes" id="UP000284543">
    <property type="component" value="Unassembled WGS sequence"/>
</dbReference>
<reference evidence="2 3" key="1">
    <citation type="submission" date="2018-08" db="EMBL/GenBank/DDBJ databases">
        <title>A genome reference for cultivated species of the human gut microbiota.</title>
        <authorList>
            <person name="Zou Y."/>
            <person name="Xue W."/>
            <person name="Luo G."/>
        </authorList>
    </citation>
    <scope>NUCLEOTIDE SEQUENCE [LARGE SCALE GENOMIC DNA]</scope>
    <source>
        <strain evidence="2 3">AF14-18</strain>
    </source>
</reference>
<accession>A0A412ZBR2</accession>
<organism evidence="2 3">
    <name type="scientific">Enterocloster bolteae</name>
    <dbReference type="NCBI Taxonomy" id="208479"/>
    <lineage>
        <taxon>Bacteria</taxon>
        <taxon>Bacillati</taxon>
        <taxon>Bacillota</taxon>
        <taxon>Clostridia</taxon>
        <taxon>Lachnospirales</taxon>
        <taxon>Lachnospiraceae</taxon>
        <taxon>Enterocloster</taxon>
    </lineage>
</organism>